<gene>
    <name evidence="2" type="ORF">GCM10017576_20330</name>
</gene>
<evidence type="ECO:0000313" key="2">
    <source>
        <dbReference type="EMBL" id="GLJ61903.1"/>
    </source>
</evidence>
<dbReference type="EMBL" id="BSEJ01000009">
    <property type="protein sequence ID" value="GLJ61903.1"/>
    <property type="molecule type" value="Genomic_DNA"/>
</dbReference>
<reference evidence="2" key="1">
    <citation type="journal article" date="2014" name="Int. J. Syst. Evol. Microbiol.">
        <title>Complete genome sequence of Corynebacterium casei LMG S-19264T (=DSM 44701T), isolated from a smear-ripened cheese.</title>
        <authorList>
            <consortium name="US DOE Joint Genome Institute (JGI-PGF)"/>
            <person name="Walter F."/>
            <person name="Albersmeier A."/>
            <person name="Kalinowski J."/>
            <person name="Ruckert C."/>
        </authorList>
    </citation>
    <scope>NUCLEOTIDE SEQUENCE</scope>
    <source>
        <strain evidence="2">VKM Ac-1020</strain>
    </source>
</reference>
<sequence>MPATAIPSPSQPPSAPRRTGLVDPAYSALRIAAGSLVFLGTEPTVSVSTLRLAGEPSAS</sequence>
<comment type="caution">
    <text evidence="2">The sequence shown here is derived from an EMBL/GenBank/DDBJ whole genome shotgun (WGS) entry which is preliminary data.</text>
</comment>
<reference evidence="2" key="2">
    <citation type="submission" date="2023-01" db="EMBL/GenBank/DDBJ databases">
        <authorList>
            <person name="Sun Q."/>
            <person name="Evtushenko L."/>
        </authorList>
    </citation>
    <scope>NUCLEOTIDE SEQUENCE</scope>
    <source>
        <strain evidence="2">VKM Ac-1020</strain>
    </source>
</reference>
<evidence type="ECO:0000313" key="3">
    <source>
        <dbReference type="Proteomes" id="UP001142462"/>
    </source>
</evidence>
<feature type="region of interest" description="Disordered" evidence="1">
    <location>
        <begin position="1"/>
        <end position="20"/>
    </location>
</feature>
<dbReference type="RefSeq" id="WP_271173613.1">
    <property type="nucleotide sequence ID" value="NZ_BSEJ01000009.1"/>
</dbReference>
<organism evidence="2 3">
    <name type="scientific">Microbacterium barkeri</name>
    <dbReference type="NCBI Taxonomy" id="33917"/>
    <lineage>
        <taxon>Bacteria</taxon>
        <taxon>Bacillati</taxon>
        <taxon>Actinomycetota</taxon>
        <taxon>Actinomycetes</taxon>
        <taxon>Micrococcales</taxon>
        <taxon>Microbacteriaceae</taxon>
        <taxon>Microbacterium</taxon>
    </lineage>
</organism>
<accession>A0A9W6LX59</accession>
<evidence type="ECO:0000256" key="1">
    <source>
        <dbReference type="SAM" id="MobiDB-lite"/>
    </source>
</evidence>
<dbReference type="AlphaFoldDB" id="A0A9W6LX59"/>
<name>A0A9W6LX59_9MICO</name>
<keyword evidence="3" id="KW-1185">Reference proteome</keyword>
<dbReference type="Proteomes" id="UP001142462">
    <property type="component" value="Unassembled WGS sequence"/>
</dbReference>
<proteinExistence type="predicted"/>
<protein>
    <submittedName>
        <fullName evidence="2">Uncharacterized protein</fullName>
    </submittedName>
</protein>